<evidence type="ECO:0000256" key="2">
    <source>
        <dbReference type="ARBA" id="ARBA00023210"/>
    </source>
</evidence>
<geneLocation type="organellar chromatophore" evidence="5"/>
<dbReference type="PANTHER" id="PTHR34108">
    <property type="entry name" value="SEPTUM SITE-DETERMINING PROTEIN MINC"/>
    <property type="match status" value="1"/>
</dbReference>
<protein>
    <submittedName>
        <fullName evidence="5">Possible septum site-determining protein</fullName>
    </submittedName>
</protein>
<evidence type="ECO:0000313" key="5">
    <source>
        <dbReference type="EMBL" id="ACB43068.1"/>
    </source>
</evidence>
<dbReference type="InterPro" id="IPR013033">
    <property type="entry name" value="MinC"/>
</dbReference>
<dbReference type="Gene3D" id="2.160.20.70">
    <property type="match status" value="1"/>
</dbReference>
<dbReference type="SUPFAM" id="SSF63848">
    <property type="entry name" value="Cell-division inhibitor MinC, C-terminal domain"/>
    <property type="match status" value="1"/>
</dbReference>
<keyword evidence="1" id="KW-0132">Cell division</keyword>
<dbReference type="PANTHER" id="PTHR34108:SF1">
    <property type="entry name" value="SEPTUM SITE-DETERMINING PROTEIN MINC"/>
    <property type="match status" value="1"/>
</dbReference>
<keyword evidence="5" id="KW-0934">Plastid</keyword>
<evidence type="ECO:0000259" key="4">
    <source>
        <dbReference type="Pfam" id="PF03775"/>
    </source>
</evidence>
<proteinExistence type="predicted"/>
<keyword evidence="3" id="KW-0131">Cell cycle</keyword>
<reference evidence="5" key="2">
    <citation type="journal article" date="2008" name="Curr. Biol.">
        <title>Chromatophore genome sequence of Paulinella sheds light on acquisition of photosynthesis by eukaryotes.</title>
        <authorList>
            <person name="Nowack E.C.M."/>
            <person name="Melkonian M."/>
            <person name="Gloeckner G."/>
        </authorList>
    </citation>
    <scope>NUCLEOTIDE SEQUENCE [LARGE SCALE GENOMIC DNA]</scope>
</reference>
<organism evidence="5">
    <name type="scientific">Paulinella chromatophora</name>
    <dbReference type="NCBI Taxonomy" id="39717"/>
    <lineage>
        <taxon>Eukaryota</taxon>
        <taxon>Sar</taxon>
        <taxon>Rhizaria</taxon>
        <taxon>Cercozoa</taxon>
        <taxon>Imbricatea</taxon>
        <taxon>Silicofilosea</taxon>
        <taxon>Euglyphida</taxon>
        <taxon>Paulinellidae</taxon>
        <taxon>Paulinella</taxon>
    </lineage>
</organism>
<dbReference type="GO" id="GO:0051301">
    <property type="term" value="P:cell division"/>
    <property type="evidence" value="ECO:0007669"/>
    <property type="project" value="UniProtKB-KW"/>
</dbReference>
<gene>
    <name evidence="5" type="primary">minC</name>
    <name evidence="5" type="ordered locus">PCC_0644</name>
</gene>
<name>B1X549_PAUCH</name>
<dbReference type="EMBL" id="CP000815">
    <property type="protein sequence ID" value="ACB43068.1"/>
    <property type="molecule type" value="Genomic_DNA"/>
</dbReference>
<accession>B1X549</accession>
<dbReference type="InterPro" id="IPR005526">
    <property type="entry name" value="Septum_form_inhib_MinC_C"/>
</dbReference>
<dbReference type="GeneID" id="6481469"/>
<reference evidence="5" key="1">
    <citation type="submission" date="2007-08" db="EMBL/GenBank/DDBJ databases">
        <authorList>
            <person name="Gloeckner G."/>
            <person name="Nowack E."/>
            <person name="Melkonian M."/>
        </authorList>
    </citation>
    <scope>NUCLEOTIDE SEQUENCE</scope>
</reference>
<dbReference type="GO" id="GO:0051726">
    <property type="term" value="P:regulation of cell cycle"/>
    <property type="evidence" value="ECO:0007669"/>
    <property type="project" value="InterPro"/>
</dbReference>
<sequence>MLNINTPIHTSQDQPSQKFPTGNITVVSHYWRLNLPIMHQLILRLKTKGMIMEQLESDLPEVRVTASFLGIIAKRKRHDTCKHERSNQEIETLIVHKGTLRSGDKLVIPTSVLLLGDVNPGAIISAVGNILIWGKLRGIAHAGCCGDERTRIVAMHLRPLQLRIGTTIARVPDEKPDLGLAEQACIVEKSIQITPADPIWNNRS</sequence>
<keyword evidence="2" id="KW-0717">Septation</keyword>
<dbReference type="InterPro" id="IPR036145">
    <property type="entry name" value="MinC_C_sf"/>
</dbReference>
<feature type="domain" description="Septum formation inhibitor MinC C-terminal" evidence="4">
    <location>
        <begin position="96"/>
        <end position="193"/>
    </location>
</feature>
<dbReference type="GO" id="GO:0000902">
    <property type="term" value="P:cell morphogenesis"/>
    <property type="evidence" value="ECO:0007669"/>
    <property type="project" value="InterPro"/>
</dbReference>
<evidence type="ECO:0000256" key="3">
    <source>
        <dbReference type="ARBA" id="ARBA00023306"/>
    </source>
</evidence>
<dbReference type="Pfam" id="PF03775">
    <property type="entry name" value="MinC_C"/>
    <property type="match status" value="1"/>
</dbReference>
<dbReference type="InterPro" id="IPR016098">
    <property type="entry name" value="CAP/MinC_C"/>
</dbReference>
<dbReference type="AlphaFoldDB" id="B1X549"/>
<dbReference type="RefSeq" id="YP_002049278.1">
    <property type="nucleotide sequence ID" value="NC_011087.1"/>
</dbReference>
<evidence type="ECO:0000256" key="1">
    <source>
        <dbReference type="ARBA" id="ARBA00022618"/>
    </source>
</evidence>